<comment type="similarity">
    <text evidence="1">Belongs to the PPR family. P subfamily.</text>
</comment>
<evidence type="ECO:0000313" key="5">
    <source>
        <dbReference type="EMBL" id="KAJ7981396.1"/>
    </source>
</evidence>
<comment type="caution">
    <text evidence="5">The sequence shown here is derived from an EMBL/GenBank/DDBJ whole genome shotgun (WGS) entry which is preliminary data.</text>
</comment>
<dbReference type="AlphaFoldDB" id="A0AAD7VME6"/>
<sequence length="373" mass="42039">MLRSLAGLAVSLSQSRRYTVFPNQVCIKSNSVGFSWIWPFFTSIGHPPNSFQLFATHASLDGKEVTDDVLNEILANIENAPRSSLELGTVYVDKLCRAGSISAAGQILQILHDKKIFLRPYVYNLLLVGASERNEIDLLFQVFKNLFISYKQLSETSYLHFAKAFVKTDDCVQLLRFVKDVSQLTFPSASVLNRIIFAFAKSGQTDKALLIFDHIRREKLSLDLITYNVVLDILGRAGRADDMLHEFESMKEAGIIPDVISYNTLINSLRKVGKSEMCLAYFSQMGKNGIQPDLLTYSALIESTGRTGNIEESLRLFREMKLKGIRPSVYNYRSLINNLKKVGKDELATTFLEEMNSSLTCLAGPKDFKRKSR</sequence>
<protein>
    <submittedName>
        <fullName evidence="5">Pentatricopeptide repeat-containing protein</fullName>
    </submittedName>
</protein>
<evidence type="ECO:0000259" key="4">
    <source>
        <dbReference type="Pfam" id="PF17177"/>
    </source>
</evidence>
<organism evidence="5 6">
    <name type="scientific">Quillaja saponaria</name>
    <name type="common">Soap bark tree</name>
    <dbReference type="NCBI Taxonomy" id="32244"/>
    <lineage>
        <taxon>Eukaryota</taxon>
        <taxon>Viridiplantae</taxon>
        <taxon>Streptophyta</taxon>
        <taxon>Embryophyta</taxon>
        <taxon>Tracheophyta</taxon>
        <taxon>Spermatophyta</taxon>
        <taxon>Magnoliopsida</taxon>
        <taxon>eudicotyledons</taxon>
        <taxon>Gunneridae</taxon>
        <taxon>Pentapetalae</taxon>
        <taxon>rosids</taxon>
        <taxon>fabids</taxon>
        <taxon>Fabales</taxon>
        <taxon>Quillajaceae</taxon>
        <taxon>Quillaja</taxon>
    </lineage>
</organism>
<keyword evidence="6" id="KW-1185">Reference proteome</keyword>
<dbReference type="NCBIfam" id="TIGR00756">
    <property type="entry name" value="PPR"/>
    <property type="match status" value="3"/>
</dbReference>
<dbReference type="PANTHER" id="PTHR47447">
    <property type="entry name" value="OS03G0856100 PROTEIN"/>
    <property type="match status" value="1"/>
</dbReference>
<feature type="repeat" description="PPR" evidence="3">
    <location>
        <begin position="223"/>
        <end position="257"/>
    </location>
</feature>
<evidence type="ECO:0000256" key="3">
    <source>
        <dbReference type="PROSITE-ProRule" id="PRU00708"/>
    </source>
</evidence>
<evidence type="ECO:0000256" key="1">
    <source>
        <dbReference type="ARBA" id="ARBA00007626"/>
    </source>
</evidence>
<dbReference type="Gene3D" id="1.25.40.10">
    <property type="entry name" value="Tetratricopeptide repeat domain"/>
    <property type="match status" value="2"/>
</dbReference>
<feature type="domain" description="PROP1-like PPR" evidence="4">
    <location>
        <begin position="199"/>
        <end position="361"/>
    </location>
</feature>
<feature type="repeat" description="PPR" evidence="3">
    <location>
        <begin position="293"/>
        <end position="327"/>
    </location>
</feature>
<dbReference type="KEGG" id="qsa:O6P43_000665"/>
<name>A0AAD7VME6_QUISA</name>
<evidence type="ECO:0000313" key="6">
    <source>
        <dbReference type="Proteomes" id="UP001163823"/>
    </source>
</evidence>
<dbReference type="InterPro" id="IPR002885">
    <property type="entry name" value="PPR_rpt"/>
</dbReference>
<evidence type="ECO:0000256" key="2">
    <source>
        <dbReference type="ARBA" id="ARBA00022737"/>
    </source>
</evidence>
<accession>A0AAD7VME6</accession>
<dbReference type="InterPro" id="IPR033443">
    <property type="entry name" value="PROP1-like_PPR_dom"/>
</dbReference>
<gene>
    <name evidence="5" type="ORF">O6P43_000665</name>
</gene>
<dbReference type="Pfam" id="PF17177">
    <property type="entry name" value="PPR_long"/>
    <property type="match status" value="1"/>
</dbReference>
<dbReference type="InterPro" id="IPR011990">
    <property type="entry name" value="TPR-like_helical_dom_sf"/>
</dbReference>
<dbReference type="Proteomes" id="UP001163823">
    <property type="component" value="Chromosome 1"/>
</dbReference>
<keyword evidence="2" id="KW-0677">Repeat</keyword>
<proteinExistence type="inferred from homology"/>
<dbReference type="PROSITE" id="PS51375">
    <property type="entry name" value="PPR"/>
    <property type="match status" value="3"/>
</dbReference>
<dbReference type="PANTHER" id="PTHR47447:SF17">
    <property type="entry name" value="OS12G0638900 PROTEIN"/>
    <property type="match status" value="1"/>
</dbReference>
<feature type="repeat" description="PPR" evidence="3">
    <location>
        <begin position="258"/>
        <end position="292"/>
    </location>
</feature>
<dbReference type="EMBL" id="JARAOO010000001">
    <property type="protein sequence ID" value="KAJ7981396.1"/>
    <property type="molecule type" value="Genomic_DNA"/>
</dbReference>
<reference evidence="5 6" key="1">
    <citation type="journal article" date="2023" name="Science">
        <title>Elucidation of the pathway for biosynthesis of saponin adjuvants from the soapbark tree.</title>
        <authorList>
            <person name="Reed J."/>
            <person name="Orme A."/>
            <person name="El-Demerdash A."/>
            <person name="Owen C."/>
            <person name="Martin L.B.B."/>
            <person name="Misra R.C."/>
            <person name="Kikuchi S."/>
            <person name="Rejzek M."/>
            <person name="Martin A.C."/>
            <person name="Harkess A."/>
            <person name="Leebens-Mack J."/>
            <person name="Louveau T."/>
            <person name="Stephenson M.J."/>
            <person name="Osbourn A."/>
        </authorList>
    </citation>
    <scope>NUCLEOTIDE SEQUENCE [LARGE SCALE GENOMIC DNA]</scope>
    <source>
        <strain evidence="5">S10</strain>
    </source>
</reference>